<dbReference type="InterPro" id="IPR025979">
    <property type="entry name" value="ChrR-like_cupin_dom"/>
</dbReference>
<sequence>MGGWARDGGAGAPLSGDVARAIPVGAAGGRPGRETGRARWQPAGGAQPRLRPPRWPPARAEAGMAEPMKLAAEAVAATQFDIPGSRGAFRIQILNEDAARGVVTSIVHIPPGGFIPAHFHEAGSEMHYVLSGDLIERGERLGPGAFLTQAAGVVHGPHESQGGAQVLTVQSWQSRDGSFDFHLAEGEAQGGAGTADTQARAPVGEGGETGAAIASEGLPITGEGATPEAREATEQSLGRGYG</sequence>
<evidence type="ECO:0000313" key="3">
    <source>
        <dbReference type="EMBL" id="TCZ64306.1"/>
    </source>
</evidence>
<dbReference type="SUPFAM" id="SSF51182">
    <property type="entry name" value="RmlC-like cupins"/>
    <property type="match status" value="1"/>
</dbReference>
<dbReference type="InterPro" id="IPR014710">
    <property type="entry name" value="RmlC-like_jellyroll"/>
</dbReference>
<accession>A0A4R4DTV7</accession>
<evidence type="ECO:0000256" key="1">
    <source>
        <dbReference type="SAM" id="MobiDB-lite"/>
    </source>
</evidence>
<gene>
    <name evidence="3" type="ORF">EXY23_06555</name>
</gene>
<dbReference type="Pfam" id="PF12973">
    <property type="entry name" value="Cupin_7"/>
    <property type="match status" value="1"/>
</dbReference>
<dbReference type="OrthoDB" id="118611at2"/>
<feature type="compositionally biased region" description="Gly residues" evidence="1">
    <location>
        <begin position="1"/>
        <end position="11"/>
    </location>
</feature>
<feature type="region of interest" description="Disordered" evidence="1">
    <location>
        <begin position="189"/>
        <end position="242"/>
    </location>
</feature>
<proteinExistence type="predicted"/>
<feature type="region of interest" description="Disordered" evidence="1">
    <location>
        <begin position="1"/>
        <end position="54"/>
    </location>
</feature>
<dbReference type="Gene3D" id="2.60.120.10">
    <property type="entry name" value="Jelly Rolls"/>
    <property type="match status" value="1"/>
</dbReference>
<evidence type="ECO:0000259" key="2">
    <source>
        <dbReference type="Pfam" id="PF12973"/>
    </source>
</evidence>
<comment type="caution">
    <text evidence="3">The sequence shown here is derived from an EMBL/GenBank/DDBJ whole genome shotgun (WGS) entry which is preliminary data.</text>
</comment>
<evidence type="ECO:0000313" key="4">
    <source>
        <dbReference type="Proteomes" id="UP000295023"/>
    </source>
</evidence>
<organism evidence="3 4">
    <name type="scientific">Roseicella aquatilis</name>
    <dbReference type="NCBI Taxonomy" id="2527868"/>
    <lineage>
        <taxon>Bacteria</taxon>
        <taxon>Pseudomonadati</taxon>
        <taxon>Pseudomonadota</taxon>
        <taxon>Alphaproteobacteria</taxon>
        <taxon>Acetobacterales</taxon>
        <taxon>Roseomonadaceae</taxon>
        <taxon>Roseicella</taxon>
    </lineage>
</organism>
<dbReference type="InterPro" id="IPR011051">
    <property type="entry name" value="RmlC_Cupin_sf"/>
</dbReference>
<feature type="domain" description="ChrR-like cupin" evidence="2">
    <location>
        <begin position="88"/>
        <end position="173"/>
    </location>
</feature>
<reference evidence="3 4" key="1">
    <citation type="submission" date="2019-03" db="EMBL/GenBank/DDBJ databases">
        <title>Paracraurococcus aquatilis NE82 genome sequence.</title>
        <authorList>
            <person name="Zhao Y."/>
            <person name="Du Z."/>
        </authorList>
    </citation>
    <scope>NUCLEOTIDE SEQUENCE [LARGE SCALE GENOMIC DNA]</scope>
    <source>
        <strain evidence="3 4">NE82</strain>
    </source>
</reference>
<dbReference type="AlphaFoldDB" id="A0A4R4DTV7"/>
<protein>
    <submittedName>
        <fullName evidence="3">Cupin domain-containing protein</fullName>
    </submittedName>
</protein>
<dbReference type="Proteomes" id="UP000295023">
    <property type="component" value="Unassembled WGS sequence"/>
</dbReference>
<dbReference type="EMBL" id="SKBM01000005">
    <property type="protein sequence ID" value="TCZ64306.1"/>
    <property type="molecule type" value="Genomic_DNA"/>
</dbReference>
<name>A0A4R4DTV7_9PROT</name>
<keyword evidence="4" id="KW-1185">Reference proteome</keyword>